<dbReference type="STRING" id="1043003.A0A074VK43"/>
<dbReference type="PANTHER" id="PTHR46771">
    <property type="entry name" value="DETERIN"/>
    <property type="match status" value="1"/>
</dbReference>
<feature type="compositionally biased region" description="Acidic residues" evidence="3">
    <location>
        <begin position="554"/>
        <end position="591"/>
    </location>
</feature>
<feature type="compositionally biased region" description="Low complexity" evidence="3">
    <location>
        <begin position="215"/>
        <end position="225"/>
    </location>
</feature>
<dbReference type="RefSeq" id="XP_040876497.1">
    <property type="nucleotide sequence ID" value="XM_041028697.1"/>
</dbReference>
<keyword evidence="1" id="KW-0479">Metal-binding</keyword>
<evidence type="ECO:0000256" key="2">
    <source>
        <dbReference type="ARBA" id="ARBA00022833"/>
    </source>
</evidence>
<dbReference type="SMART" id="SM00238">
    <property type="entry name" value="BIR"/>
    <property type="match status" value="2"/>
</dbReference>
<dbReference type="GO" id="GO:0006334">
    <property type="term" value="P:nucleosome assembly"/>
    <property type="evidence" value="ECO:0007669"/>
    <property type="project" value="InterPro"/>
</dbReference>
<dbReference type="GO" id="GO:0030527">
    <property type="term" value="F:structural constituent of chromatin"/>
    <property type="evidence" value="ECO:0007669"/>
    <property type="project" value="InterPro"/>
</dbReference>
<name>A0A074VK43_AURM1</name>
<dbReference type="InterPro" id="IPR051190">
    <property type="entry name" value="Baculoviral_IAP"/>
</dbReference>
<feature type="compositionally biased region" description="Low complexity" evidence="3">
    <location>
        <begin position="671"/>
        <end position="682"/>
    </location>
</feature>
<accession>A0A074VK43</accession>
<dbReference type="EMBL" id="KL584848">
    <property type="protein sequence ID" value="KEQ59474.1"/>
    <property type="molecule type" value="Genomic_DNA"/>
</dbReference>
<feature type="compositionally biased region" description="Polar residues" evidence="3">
    <location>
        <begin position="656"/>
        <end position="670"/>
    </location>
</feature>
<dbReference type="AlphaFoldDB" id="A0A074VK43"/>
<keyword evidence="5" id="KW-1185">Reference proteome</keyword>
<dbReference type="HOGENOM" id="CLU_010318_1_0_1"/>
<evidence type="ECO:0000256" key="1">
    <source>
        <dbReference type="ARBA" id="ARBA00022723"/>
    </source>
</evidence>
<feature type="compositionally biased region" description="Basic residues" evidence="3">
    <location>
        <begin position="423"/>
        <end position="437"/>
    </location>
</feature>
<evidence type="ECO:0000313" key="5">
    <source>
        <dbReference type="Proteomes" id="UP000030672"/>
    </source>
</evidence>
<evidence type="ECO:0008006" key="6">
    <source>
        <dbReference type="Google" id="ProtNLM"/>
    </source>
</evidence>
<feature type="compositionally biased region" description="Low complexity" evidence="3">
    <location>
        <begin position="370"/>
        <end position="391"/>
    </location>
</feature>
<feature type="compositionally biased region" description="Basic residues" evidence="3">
    <location>
        <begin position="28"/>
        <end position="39"/>
    </location>
</feature>
<dbReference type="InterPro" id="IPR005819">
    <property type="entry name" value="H1/H5"/>
</dbReference>
<dbReference type="Proteomes" id="UP000030672">
    <property type="component" value="Unassembled WGS sequence"/>
</dbReference>
<feature type="compositionally biased region" description="Basic and acidic residues" evidence="3">
    <location>
        <begin position="400"/>
        <end position="410"/>
    </location>
</feature>
<dbReference type="PRINTS" id="PR00624">
    <property type="entry name" value="HISTONEH5"/>
</dbReference>
<dbReference type="GO" id="GO:0046872">
    <property type="term" value="F:metal ion binding"/>
    <property type="evidence" value="ECO:0007669"/>
    <property type="project" value="UniProtKB-KW"/>
</dbReference>
<organism evidence="4 5">
    <name type="scientific">Aureobasidium melanogenum (strain CBS 110374)</name>
    <name type="common">Aureobasidium pullulans var. melanogenum</name>
    <dbReference type="NCBI Taxonomy" id="1043003"/>
    <lineage>
        <taxon>Eukaryota</taxon>
        <taxon>Fungi</taxon>
        <taxon>Dikarya</taxon>
        <taxon>Ascomycota</taxon>
        <taxon>Pezizomycotina</taxon>
        <taxon>Dothideomycetes</taxon>
        <taxon>Dothideomycetidae</taxon>
        <taxon>Dothideales</taxon>
        <taxon>Saccotheciaceae</taxon>
        <taxon>Aureobasidium</taxon>
    </lineage>
</organism>
<dbReference type="Gene3D" id="1.10.1170.10">
    <property type="entry name" value="Inhibitor Of Apoptosis Protein (2mihbC-IAP-1), Chain A"/>
    <property type="match status" value="2"/>
</dbReference>
<feature type="compositionally biased region" description="Basic residues" evidence="3">
    <location>
        <begin position="270"/>
        <end position="281"/>
    </location>
</feature>
<dbReference type="GO" id="GO:0000786">
    <property type="term" value="C:nucleosome"/>
    <property type="evidence" value="ECO:0007669"/>
    <property type="project" value="InterPro"/>
</dbReference>
<evidence type="ECO:0000256" key="3">
    <source>
        <dbReference type="SAM" id="MobiDB-lite"/>
    </source>
</evidence>
<dbReference type="SUPFAM" id="SSF57924">
    <property type="entry name" value="Inhibitor of apoptosis (IAP) repeat"/>
    <property type="match status" value="2"/>
</dbReference>
<dbReference type="Pfam" id="PF00653">
    <property type="entry name" value="BIR"/>
    <property type="match status" value="2"/>
</dbReference>
<reference evidence="4 5" key="1">
    <citation type="journal article" date="2014" name="BMC Genomics">
        <title>Genome sequencing of four Aureobasidium pullulans varieties: biotechnological potential, stress tolerance, and description of new species.</title>
        <authorList>
            <person name="Gostin Ar C."/>
            <person name="Ohm R.A."/>
            <person name="Kogej T."/>
            <person name="Sonjak S."/>
            <person name="Turk M."/>
            <person name="Zajc J."/>
            <person name="Zalar P."/>
            <person name="Grube M."/>
            <person name="Sun H."/>
            <person name="Han J."/>
            <person name="Sharma A."/>
            <person name="Chiniquy J."/>
            <person name="Ngan C.Y."/>
            <person name="Lipzen A."/>
            <person name="Barry K."/>
            <person name="Grigoriev I.V."/>
            <person name="Gunde-Cimerman N."/>
        </authorList>
    </citation>
    <scope>NUCLEOTIDE SEQUENCE [LARGE SCALE GENOMIC DNA]</scope>
    <source>
        <strain evidence="4 5">CBS 110374</strain>
    </source>
</reference>
<dbReference type="GeneID" id="63922070"/>
<dbReference type="PANTHER" id="PTHR46771:SF5">
    <property type="entry name" value="DETERIN"/>
    <property type="match status" value="1"/>
</dbReference>
<sequence length="826" mass="91089">MAAIPGLDMSMLTYSARLATFNTEHQLTKRRASSQKKKQPSTASWPHESPSGEELARAGFFFKPAPDSDDNVQCFHCAVKLDGWESQDVPLQEHLAHSAHCSYALSLSVSDKAEERDPMSPELVEARTSTFGDMWPHEHKKGWKPKIKQMVEAGWAYDPSPADEDGATCFYCNMSLDGWEPKDSPLEEHRRREPNCLFFALMDRYKSTRRKGGRARASTASRASRLSTQSVQSTFSEAPSLMSLGDTGPQLEVEDSIAIDTTISSDAGKGRKKAPKGRKKTARQESVEPSVLYPTLQEPSQEEDDIFEIPVDSDPVPVVEQPKPKRGRKPKNTQESIVIDDSVAEPAPKPTRGRKKAKEPSPPQETSLDESQLQSELQEAAEVAVVAESAQTKSGRGVKRTSDGLEKPSVAEDEVIEEEPTKPKKAAKSTKAKKTKKAAKDNQEEAEESAAVSQPEEKPKRTRSKKTKKIEPEPEPEPEPKVEPGAITEQVSEVQPELAHPAETEEQLEPEQGALERNFEIADSDAGLDNEAQQQLPEQEVDQENVDPMAEAGIDMEPENEEALESQERQDEDVLDEEFNNLESVEAEEEVVVQTEDNVVNEEEEQPASIAQTPAAEEFEPTPTPEVKRVSAVSVSSVRRSVVQRADSEEVEESVHSTPRSAQLSDVENQPPSSSSHAPATAQKVVPSLDVMNTAIQPKEIFASPTKTTRVPLAASTPNRSPSRRSPSKFGRLTSTTPWEAVDLESIFFPDSENENGDADDVFNKLLEVGGGLTSPEKKMTVEEWIRSRAELGENKLKNECERMVMLFEKEGNRGLAALNGIQTSS</sequence>
<dbReference type="InterPro" id="IPR001370">
    <property type="entry name" value="BIR_rpt"/>
</dbReference>
<feature type="compositionally biased region" description="Polar residues" evidence="3">
    <location>
        <begin position="226"/>
        <end position="237"/>
    </location>
</feature>
<proteinExistence type="predicted"/>
<dbReference type="GO" id="GO:0003677">
    <property type="term" value="F:DNA binding"/>
    <property type="evidence" value="ECO:0007669"/>
    <property type="project" value="InterPro"/>
</dbReference>
<gene>
    <name evidence="4" type="ORF">M437DRAFT_87735</name>
</gene>
<dbReference type="PROSITE" id="PS50143">
    <property type="entry name" value="BIR_REPEAT_2"/>
    <property type="match status" value="2"/>
</dbReference>
<feature type="compositionally biased region" description="Low complexity" evidence="3">
    <location>
        <begin position="630"/>
        <end position="645"/>
    </location>
</feature>
<evidence type="ECO:0000313" key="4">
    <source>
        <dbReference type="EMBL" id="KEQ59474.1"/>
    </source>
</evidence>
<keyword evidence="2" id="KW-0862">Zinc</keyword>
<feature type="region of interest" description="Disordered" evidence="3">
    <location>
        <begin position="209"/>
        <end position="249"/>
    </location>
</feature>
<feature type="region of interest" description="Disordered" evidence="3">
    <location>
        <begin position="25"/>
        <end position="52"/>
    </location>
</feature>
<dbReference type="CDD" id="cd00022">
    <property type="entry name" value="BIR"/>
    <property type="match status" value="2"/>
</dbReference>
<feature type="region of interest" description="Disordered" evidence="3">
    <location>
        <begin position="262"/>
        <end position="734"/>
    </location>
</feature>
<protein>
    <recommendedName>
        <fullName evidence="6">BIR-domain-containing protein</fullName>
    </recommendedName>
</protein>